<dbReference type="OrthoDB" id="9795390at2"/>
<feature type="transmembrane region" description="Helical" evidence="9">
    <location>
        <begin position="500"/>
        <end position="520"/>
    </location>
</feature>
<dbReference type="InterPro" id="IPR011009">
    <property type="entry name" value="Kinase-like_dom_sf"/>
</dbReference>
<evidence type="ECO:0000256" key="7">
    <source>
        <dbReference type="ARBA" id="ARBA00022989"/>
    </source>
</evidence>
<dbReference type="NCBIfam" id="TIGR01982">
    <property type="entry name" value="UbiB"/>
    <property type="match status" value="1"/>
</dbReference>
<dbReference type="PANTHER" id="PTHR10566">
    <property type="entry name" value="CHAPERONE-ACTIVITY OF BC1 COMPLEX CABC1 -RELATED"/>
    <property type="match status" value="1"/>
</dbReference>
<comment type="similarity">
    <text evidence="2">Belongs to the protein kinase superfamily. ADCK protein kinase family.</text>
</comment>
<evidence type="ECO:0000259" key="10">
    <source>
        <dbReference type="Pfam" id="PF03109"/>
    </source>
</evidence>
<evidence type="ECO:0000256" key="1">
    <source>
        <dbReference type="ARBA" id="ARBA00005020"/>
    </source>
</evidence>
<keyword evidence="8 9" id="KW-0472">Membrane</keyword>
<dbReference type="InterPro" id="IPR004147">
    <property type="entry name" value="ABC1_dom"/>
</dbReference>
<evidence type="ECO:0000256" key="8">
    <source>
        <dbReference type="ARBA" id="ARBA00023136"/>
    </source>
</evidence>
<dbReference type="STRING" id="2325.TKV_c17150"/>
<evidence type="ECO:0000313" key="11">
    <source>
        <dbReference type="EMBL" id="AIS52869.1"/>
    </source>
</evidence>
<keyword evidence="4" id="KW-0997">Cell inner membrane</keyword>
<keyword evidence="6 9" id="KW-0812">Transmembrane</keyword>
<evidence type="ECO:0000256" key="6">
    <source>
        <dbReference type="ARBA" id="ARBA00022692"/>
    </source>
</evidence>
<dbReference type="UniPathway" id="UPA00232"/>
<feature type="transmembrane region" description="Helical" evidence="9">
    <location>
        <begin position="532"/>
        <end position="553"/>
    </location>
</feature>
<gene>
    <name evidence="11" type="ORF">TKV_c17150</name>
</gene>
<dbReference type="SUPFAM" id="SSF56112">
    <property type="entry name" value="Protein kinase-like (PK-like)"/>
    <property type="match status" value="1"/>
</dbReference>
<dbReference type="CDD" id="cd05121">
    <property type="entry name" value="ABC1_ADCK3-like"/>
    <property type="match status" value="1"/>
</dbReference>
<dbReference type="Gene3D" id="1.10.510.10">
    <property type="entry name" value="Transferase(Phosphotransferase) domain 1"/>
    <property type="match status" value="1"/>
</dbReference>
<sequence length="558" mass="63418">MQHLRRYREIIFVFIKYGFGAIIDNIGILKHINVRRKILKQTNDENIAKLSRGERLRLALEELGPTFIKMGQILSTRSDILPKDVIKELEKLQDKAPAFSFDEVKSVIQNEFGESLEEAYAEFEPTPLAAASIAQVHKALLWSGKTIVVKVQRPGIEKIIAQDMRILEDIAKFVDNHTKYGKIYNFTKMVEDFKKRLEEELDFRIEGENAEKFKKNFLKDKKVKIPSIIWTHTTRRVLTMEYIGGIPLNDFNAIDEAGLDRGAIARNLAKSVLNQILRDGFFHGDPHPGNIMVLEDGTIAFLDFGMVGSLSPERKRQFSKMLLGIVYKNSRMIIESIIDLNAVTLNVNMKKLEKDINNLRDRYVEIPLEKLKVGEVLNGIFDRVFSYNIVIPNEFNMLAKSLITLEGIVEKLDPKISVLEVAKPIAKQLIPKMFSTQHMKEEIINATMDYSRLIKELPSFLLNFLRKTAEENYAIELKIRDLENLEKRVDKVFNRLSTSIILLALSIVIAGILIGSGMSANAGAEMYKLNGIILKIGLAIAFVIVLGLAISIFRSGRL</sequence>
<accession>A0A097AST0</accession>
<evidence type="ECO:0000256" key="5">
    <source>
        <dbReference type="ARBA" id="ARBA00022688"/>
    </source>
</evidence>
<evidence type="ECO:0000256" key="3">
    <source>
        <dbReference type="ARBA" id="ARBA00022475"/>
    </source>
</evidence>
<dbReference type="EMBL" id="CP009170">
    <property type="protein sequence ID" value="AIS52869.1"/>
    <property type="molecule type" value="Genomic_DNA"/>
</dbReference>
<dbReference type="GO" id="GO:0006744">
    <property type="term" value="P:ubiquinone biosynthetic process"/>
    <property type="evidence" value="ECO:0007669"/>
    <property type="project" value="UniProtKB-UniPathway"/>
</dbReference>
<reference evidence="12" key="1">
    <citation type="journal article" date="2015" name="Genome Announc.">
        <title>Whole-Genome Sequences of 80 Environmental and Clinical Isolates of Burkholderia pseudomallei.</title>
        <authorList>
            <person name="Johnson S.L."/>
            <person name="Baker A.L."/>
            <person name="Chain P.S."/>
            <person name="Currie B.J."/>
            <person name="Daligault H.E."/>
            <person name="Davenport K.W."/>
            <person name="Davis C.B."/>
            <person name="Inglis T.J."/>
            <person name="Kaestli M."/>
            <person name="Koren S."/>
            <person name="Mayo M."/>
            <person name="Merritt A.J."/>
            <person name="Price E.P."/>
            <person name="Sarovich D.S."/>
            <person name="Warner J."/>
            <person name="Rosovitz M.J."/>
        </authorList>
    </citation>
    <scope>NUCLEOTIDE SEQUENCE [LARGE SCALE GENOMIC DNA]</scope>
    <source>
        <strain evidence="12">DSM 2030</strain>
    </source>
</reference>
<keyword evidence="7 9" id="KW-1133">Transmembrane helix</keyword>
<feature type="domain" description="ABC1 atypical kinase-like" evidence="10">
    <location>
        <begin position="91"/>
        <end position="336"/>
    </location>
</feature>
<evidence type="ECO:0000256" key="4">
    <source>
        <dbReference type="ARBA" id="ARBA00022519"/>
    </source>
</evidence>
<dbReference type="Proteomes" id="UP000029669">
    <property type="component" value="Chromosome"/>
</dbReference>
<evidence type="ECO:0000256" key="9">
    <source>
        <dbReference type="SAM" id="Phobius"/>
    </source>
</evidence>
<dbReference type="PANTHER" id="PTHR10566:SF113">
    <property type="entry name" value="PROTEIN ACTIVITY OF BC1 COMPLEX KINASE 7, CHLOROPLASTIC"/>
    <property type="match status" value="1"/>
</dbReference>
<keyword evidence="3" id="KW-1003">Cell membrane</keyword>
<dbReference type="AlphaFoldDB" id="A0A097AST0"/>
<name>A0A097AST0_THEKI</name>
<organism evidence="11 12">
    <name type="scientific">Thermoanaerobacter kivui</name>
    <name type="common">Acetogenium kivui</name>
    <dbReference type="NCBI Taxonomy" id="2325"/>
    <lineage>
        <taxon>Bacteria</taxon>
        <taxon>Bacillati</taxon>
        <taxon>Bacillota</taxon>
        <taxon>Clostridia</taxon>
        <taxon>Thermoanaerobacterales</taxon>
        <taxon>Thermoanaerobacteraceae</taxon>
        <taxon>Thermoanaerobacter</taxon>
    </lineage>
</organism>
<proteinExistence type="inferred from homology"/>
<dbReference type="InterPro" id="IPR010232">
    <property type="entry name" value="UbiB"/>
</dbReference>
<dbReference type="Pfam" id="PF03109">
    <property type="entry name" value="ABC1"/>
    <property type="match status" value="1"/>
</dbReference>
<keyword evidence="12" id="KW-1185">Reference proteome</keyword>
<keyword evidence="5" id="KW-0831">Ubiquinone biosynthesis</keyword>
<comment type="pathway">
    <text evidence="1">Cofactor biosynthesis; ubiquinone biosynthesis [regulation].</text>
</comment>
<dbReference type="eggNOG" id="COG0661">
    <property type="taxonomic scope" value="Bacteria"/>
</dbReference>
<dbReference type="KEGG" id="tki:TKV_c17150"/>
<protein>
    <submittedName>
        <fullName evidence="11">2-polyprenylphenol 6-hydroxylase</fullName>
    </submittedName>
</protein>
<evidence type="ECO:0000313" key="12">
    <source>
        <dbReference type="Proteomes" id="UP000029669"/>
    </source>
</evidence>
<dbReference type="InterPro" id="IPR050154">
    <property type="entry name" value="UbiB_kinase"/>
</dbReference>
<dbReference type="RefSeq" id="WP_049685545.1">
    <property type="nucleotide sequence ID" value="NZ_CP009170.1"/>
</dbReference>
<dbReference type="HOGENOM" id="CLU_006533_0_2_9"/>
<evidence type="ECO:0000256" key="2">
    <source>
        <dbReference type="ARBA" id="ARBA00009670"/>
    </source>
</evidence>